<reference evidence="3" key="1">
    <citation type="submission" date="2023-04" db="EMBL/GenBank/DDBJ databases">
        <authorList>
            <consortium name="ELIXIR-Norway"/>
        </authorList>
    </citation>
    <scope>NUCLEOTIDE SEQUENCE [LARGE SCALE GENOMIC DNA]</scope>
</reference>
<dbReference type="InterPro" id="IPR050076">
    <property type="entry name" value="ArchSynthase1/Queuine_TRR"/>
</dbReference>
<dbReference type="SUPFAM" id="SSF51713">
    <property type="entry name" value="tRNA-guanine transglycosylase"/>
    <property type="match status" value="1"/>
</dbReference>
<keyword evidence="4" id="KW-1185">Reference proteome</keyword>
<dbReference type="PANTHER" id="PTHR46499">
    <property type="entry name" value="QUEUINE TRNA-RIBOSYLTRANSFERASE"/>
    <property type="match status" value="1"/>
</dbReference>
<gene>
    <name evidence="3" type="ORF">MRATA1EN1_LOCUS30772</name>
</gene>
<dbReference type="Pfam" id="PF01702">
    <property type="entry name" value="TGT"/>
    <property type="match status" value="1"/>
</dbReference>
<dbReference type="Gene3D" id="3.20.20.105">
    <property type="entry name" value="Queuine tRNA-ribosyltransferase-like"/>
    <property type="match status" value="1"/>
</dbReference>
<proteinExistence type="predicted"/>
<dbReference type="Proteomes" id="UP001176941">
    <property type="component" value="Unassembled WGS sequence"/>
</dbReference>
<dbReference type="PANTHER" id="PTHR46499:SF1">
    <property type="entry name" value="QUEUINE TRNA-RIBOSYLTRANSFERASE"/>
    <property type="match status" value="1"/>
</dbReference>
<dbReference type="NCBIfam" id="TIGR00449">
    <property type="entry name" value="tgt_general"/>
    <property type="match status" value="1"/>
</dbReference>
<dbReference type="InterPro" id="IPR002616">
    <property type="entry name" value="tRNA_ribo_trans-like"/>
</dbReference>
<dbReference type="InterPro" id="IPR036511">
    <property type="entry name" value="TGT-like_sf"/>
</dbReference>
<sequence>IILANTYHLLAYPGPDVVERLGRLQQFTGWRGPMLTDSGGYQVFSLLHGRKLLHGDLILLTPEKAIEAQYQLGADLIVALDECTPSHAGKVGGTVRVAFGLMQGHGNAAQRAHDRMRLKPPLQGLYGVVQGGVYTDLRRESAAFVNEHDFFGAAIGGSLGTDRQQMHAVVAETAAMLRNDRPIHLLGVGGMVDIFHGVKQGIDSFDCVHPTRAGRHGSALVPRAFWDDTRSSGLADAA</sequence>
<evidence type="ECO:0000256" key="1">
    <source>
        <dbReference type="ARBA" id="ARBA00022694"/>
    </source>
</evidence>
<feature type="non-terminal residue" evidence="3">
    <location>
        <position position="238"/>
    </location>
</feature>
<evidence type="ECO:0000313" key="4">
    <source>
        <dbReference type="Proteomes" id="UP001176941"/>
    </source>
</evidence>
<feature type="non-terminal residue" evidence="3">
    <location>
        <position position="1"/>
    </location>
</feature>
<comment type="caution">
    <text evidence="3">The sequence shown here is derived from an EMBL/GenBank/DDBJ whole genome shotgun (WGS) entry which is preliminary data.</text>
</comment>
<protein>
    <recommendedName>
        <fullName evidence="2">tRNA-guanine(15) transglycosylase-like domain-containing protein</fullName>
    </recommendedName>
</protein>
<feature type="domain" description="tRNA-guanine(15) transglycosylase-like" evidence="2">
    <location>
        <begin position="1"/>
        <end position="223"/>
    </location>
</feature>
<keyword evidence="1" id="KW-0819">tRNA processing</keyword>
<organism evidence="3 4">
    <name type="scientific">Rangifer tarandus platyrhynchus</name>
    <name type="common">Svalbard reindeer</name>
    <dbReference type="NCBI Taxonomy" id="3082113"/>
    <lineage>
        <taxon>Eukaryota</taxon>
        <taxon>Metazoa</taxon>
        <taxon>Chordata</taxon>
        <taxon>Craniata</taxon>
        <taxon>Vertebrata</taxon>
        <taxon>Euteleostomi</taxon>
        <taxon>Mammalia</taxon>
        <taxon>Eutheria</taxon>
        <taxon>Laurasiatheria</taxon>
        <taxon>Artiodactyla</taxon>
        <taxon>Ruminantia</taxon>
        <taxon>Pecora</taxon>
        <taxon>Cervidae</taxon>
        <taxon>Odocoileinae</taxon>
        <taxon>Rangifer</taxon>
    </lineage>
</organism>
<dbReference type="EMBL" id="CATKSN020000154">
    <property type="protein sequence ID" value="CAI9149154.1"/>
    <property type="molecule type" value="Genomic_DNA"/>
</dbReference>
<name>A0ABN8XJV7_RANTA</name>
<accession>A0ABN8XJV7</accession>
<evidence type="ECO:0000313" key="3">
    <source>
        <dbReference type="EMBL" id="CAI9149154.1"/>
    </source>
</evidence>
<evidence type="ECO:0000259" key="2">
    <source>
        <dbReference type="Pfam" id="PF01702"/>
    </source>
</evidence>